<evidence type="ECO:0000313" key="3">
    <source>
        <dbReference type="EMBL" id="CAK9018186.1"/>
    </source>
</evidence>
<protein>
    <submittedName>
        <fullName evidence="3">Uncharacterized protein</fullName>
    </submittedName>
</protein>
<reference evidence="3 4" key="1">
    <citation type="submission" date="2024-02" db="EMBL/GenBank/DDBJ databases">
        <authorList>
            <person name="Chen Y."/>
            <person name="Shah S."/>
            <person name="Dougan E. K."/>
            <person name="Thang M."/>
            <person name="Chan C."/>
        </authorList>
    </citation>
    <scope>NUCLEOTIDE SEQUENCE [LARGE SCALE GENOMIC DNA]</scope>
</reference>
<evidence type="ECO:0000256" key="2">
    <source>
        <dbReference type="SAM" id="Phobius"/>
    </source>
</evidence>
<evidence type="ECO:0000256" key="1">
    <source>
        <dbReference type="SAM" id="MobiDB-lite"/>
    </source>
</evidence>
<proteinExistence type="predicted"/>
<organism evidence="3 4">
    <name type="scientific">Durusdinium trenchii</name>
    <dbReference type="NCBI Taxonomy" id="1381693"/>
    <lineage>
        <taxon>Eukaryota</taxon>
        <taxon>Sar</taxon>
        <taxon>Alveolata</taxon>
        <taxon>Dinophyceae</taxon>
        <taxon>Suessiales</taxon>
        <taxon>Symbiodiniaceae</taxon>
        <taxon>Durusdinium</taxon>
    </lineage>
</organism>
<feature type="compositionally biased region" description="Basic residues" evidence="1">
    <location>
        <begin position="228"/>
        <end position="239"/>
    </location>
</feature>
<feature type="region of interest" description="Disordered" evidence="1">
    <location>
        <begin position="194"/>
        <end position="240"/>
    </location>
</feature>
<evidence type="ECO:0000313" key="4">
    <source>
        <dbReference type="Proteomes" id="UP001642464"/>
    </source>
</evidence>
<dbReference type="EMBL" id="CAXAMM010008691">
    <property type="protein sequence ID" value="CAK9018186.1"/>
    <property type="molecule type" value="Genomic_DNA"/>
</dbReference>
<comment type="caution">
    <text evidence="3">The sequence shown here is derived from an EMBL/GenBank/DDBJ whole genome shotgun (WGS) entry which is preliminary data.</text>
</comment>
<feature type="transmembrane region" description="Helical" evidence="2">
    <location>
        <begin position="239"/>
        <end position="258"/>
    </location>
</feature>
<dbReference type="Proteomes" id="UP001642464">
    <property type="component" value="Unassembled WGS sequence"/>
</dbReference>
<keyword evidence="4" id="KW-1185">Reference proteome</keyword>
<gene>
    <name evidence="3" type="ORF">SCF082_LOCUS13971</name>
</gene>
<keyword evidence="2" id="KW-0812">Transmembrane</keyword>
<accession>A0ABP0JV82</accession>
<feature type="compositionally biased region" description="Basic and acidic residues" evidence="1">
    <location>
        <begin position="212"/>
        <end position="227"/>
    </location>
</feature>
<keyword evidence="2" id="KW-1133">Transmembrane helix</keyword>
<keyword evidence="2" id="KW-0472">Membrane</keyword>
<name>A0ABP0JV82_9DINO</name>
<sequence length="274" mass="29651">MAGSKDDFSEAVLMQRLRVALDQMEPTALDDNDFGETATFIAETILPETETLPGETAPTIIDKGCMTEENTAGIIADIFADQNKATVEQRQEPASSSSSSNPRLVENLGRQVMKLEAEKSALALRLTQVHLKAEAEKSALAAQLSGLSQAAQKSLGQMQAMAHQSVAFVEHAAQGAVAHERALRIQAEQKIPPADPMVAKGGKKFAQPKSLAEWRERERRDRKNAKNDRRRKRKRKPKMGRVLCQLAGGVTAASLLALGSGQLAGQFCGQFAGF</sequence>